<organism evidence="3">
    <name type="scientific">freshwater metagenome</name>
    <dbReference type="NCBI Taxonomy" id="449393"/>
    <lineage>
        <taxon>unclassified sequences</taxon>
        <taxon>metagenomes</taxon>
        <taxon>ecological metagenomes</taxon>
    </lineage>
</organism>
<accession>A0A6J6ET29</accession>
<name>A0A6J6ET29_9ZZZZ</name>
<dbReference type="InterPro" id="IPR020843">
    <property type="entry name" value="ER"/>
</dbReference>
<gene>
    <name evidence="3" type="ORF">UFOPK1493_02976</name>
</gene>
<dbReference type="PANTHER" id="PTHR44154">
    <property type="entry name" value="QUINONE OXIDOREDUCTASE"/>
    <property type="match status" value="1"/>
</dbReference>
<dbReference type="Pfam" id="PF00107">
    <property type="entry name" value="ADH_zinc_N"/>
    <property type="match status" value="1"/>
</dbReference>
<dbReference type="Gene3D" id="3.40.50.720">
    <property type="entry name" value="NAD(P)-binding Rossmann-like Domain"/>
    <property type="match status" value="1"/>
</dbReference>
<dbReference type="Pfam" id="PF08240">
    <property type="entry name" value="ADH_N"/>
    <property type="match status" value="1"/>
</dbReference>
<keyword evidence="1" id="KW-0521">NADP</keyword>
<dbReference type="InterPro" id="IPR011032">
    <property type="entry name" value="GroES-like_sf"/>
</dbReference>
<dbReference type="InterPro" id="IPR036291">
    <property type="entry name" value="NAD(P)-bd_dom_sf"/>
</dbReference>
<feature type="domain" description="Enoyl reductase (ER)" evidence="2">
    <location>
        <begin position="8"/>
        <end position="325"/>
    </location>
</feature>
<evidence type="ECO:0000256" key="1">
    <source>
        <dbReference type="ARBA" id="ARBA00022857"/>
    </source>
</evidence>
<protein>
    <submittedName>
        <fullName evidence="3">Unannotated protein</fullName>
    </submittedName>
</protein>
<reference evidence="3" key="1">
    <citation type="submission" date="2020-05" db="EMBL/GenBank/DDBJ databases">
        <authorList>
            <person name="Chiriac C."/>
            <person name="Salcher M."/>
            <person name="Ghai R."/>
            <person name="Kavagutti S V."/>
        </authorList>
    </citation>
    <scope>NUCLEOTIDE SEQUENCE</scope>
</reference>
<dbReference type="EMBL" id="CAEZSR010000144">
    <property type="protein sequence ID" value="CAB4579700.1"/>
    <property type="molecule type" value="Genomic_DNA"/>
</dbReference>
<dbReference type="AlphaFoldDB" id="A0A6J6ET29"/>
<dbReference type="SMART" id="SM00829">
    <property type="entry name" value="PKS_ER"/>
    <property type="match status" value="1"/>
</dbReference>
<sequence length="333" mass="35699">MQAWILDESPGSYRFGEIDPPPLARDDVRVRVVASALNHMDLWVTKGLPKPPLPHVPGCDVTGVVAEVGADVTHVAVGDEVVINPGVSPVADIVALGIDSPMGDGFMIYGEHCWGGHCTYATAPGRNVLRRPAGRTWEECAAYPLAYLTAYRMLRRARLRAGETVLVVGIGSGVSTAALALARQMGARVVATSRSEAKRAEALAMGADQAFDSADRSWPVQANVVVESVGPATWEQSVRALAPGGRLVVCGGTSGPKVEINLPRLFFKQYEIIGSTLGSYEEFDDVTRLVEQGLPILIDRTYALSDYEEALERLRTGEQLGKLVLRHDAPGTA</sequence>
<dbReference type="InterPro" id="IPR013154">
    <property type="entry name" value="ADH-like_N"/>
</dbReference>
<evidence type="ECO:0000313" key="3">
    <source>
        <dbReference type="EMBL" id="CAB4579700.1"/>
    </source>
</evidence>
<dbReference type="InterPro" id="IPR013149">
    <property type="entry name" value="ADH-like_C"/>
</dbReference>
<dbReference type="Gene3D" id="3.90.180.10">
    <property type="entry name" value="Medium-chain alcohol dehydrogenases, catalytic domain"/>
    <property type="match status" value="1"/>
</dbReference>
<dbReference type="SUPFAM" id="SSF51735">
    <property type="entry name" value="NAD(P)-binding Rossmann-fold domains"/>
    <property type="match status" value="1"/>
</dbReference>
<evidence type="ECO:0000259" key="2">
    <source>
        <dbReference type="SMART" id="SM00829"/>
    </source>
</evidence>
<dbReference type="SUPFAM" id="SSF50129">
    <property type="entry name" value="GroES-like"/>
    <property type="match status" value="1"/>
</dbReference>
<dbReference type="PANTHER" id="PTHR44154:SF1">
    <property type="entry name" value="QUINONE OXIDOREDUCTASE"/>
    <property type="match status" value="1"/>
</dbReference>
<dbReference type="GO" id="GO:0016491">
    <property type="term" value="F:oxidoreductase activity"/>
    <property type="evidence" value="ECO:0007669"/>
    <property type="project" value="InterPro"/>
</dbReference>
<dbReference type="InterPro" id="IPR051603">
    <property type="entry name" value="Zinc-ADH_QOR/CCCR"/>
</dbReference>
<proteinExistence type="predicted"/>